<evidence type="ECO:0000313" key="4">
    <source>
        <dbReference type="Proteomes" id="UP000020681"/>
    </source>
</evidence>
<feature type="region of interest" description="Disordered" evidence="1">
    <location>
        <begin position="125"/>
        <end position="146"/>
    </location>
</feature>
<sequence>MRRPMSYMFAVPDTVAAAAADLAGIGSTLNAATAAAAAPTTGVLAAGADQVSAAVAALFPGHALDYQALSTQVAAFHTQFVEAVTGAGNAYAAAEAANASPLLGISQDMLNAVNGPTEASLGRPLIGNGADGTAPEQAGGDGSLLYGNGGAGGPAVPAAMPG</sequence>
<feature type="domain" description="PE" evidence="2">
    <location>
        <begin position="8"/>
        <end position="98"/>
    </location>
</feature>
<dbReference type="InterPro" id="IPR000084">
    <property type="entry name" value="PE-PGRS_N"/>
</dbReference>
<dbReference type="Pfam" id="PF00934">
    <property type="entry name" value="PE"/>
    <property type="match status" value="1"/>
</dbReference>
<protein>
    <submittedName>
        <fullName evidence="3">PE family protein</fullName>
    </submittedName>
</protein>
<comment type="caution">
    <text evidence="3">The sequence shown here is derived from an EMBL/GenBank/DDBJ whole genome shotgun (WGS) entry which is preliminary data.</text>
</comment>
<dbReference type="EMBL" id="JAOL01000144">
    <property type="protein sequence ID" value="EUA88306.1"/>
    <property type="molecule type" value="Genomic_DNA"/>
</dbReference>
<accession>A0ABP3AF09</accession>
<name>A0ABP3AF09_MYCUL</name>
<dbReference type="Proteomes" id="UP000020681">
    <property type="component" value="Unassembled WGS sequence"/>
</dbReference>
<dbReference type="SUPFAM" id="SSF140459">
    <property type="entry name" value="PE/PPE dimer-like"/>
    <property type="match status" value="1"/>
</dbReference>
<keyword evidence="4" id="KW-1185">Reference proteome</keyword>
<gene>
    <name evidence="3" type="ORF">I551_5183</name>
</gene>
<evidence type="ECO:0000313" key="3">
    <source>
        <dbReference type="EMBL" id="EUA88306.1"/>
    </source>
</evidence>
<evidence type="ECO:0000256" key="1">
    <source>
        <dbReference type="SAM" id="MobiDB-lite"/>
    </source>
</evidence>
<dbReference type="Gene3D" id="1.10.287.850">
    <property type="entry name" value="HP0062-like domain"/>
    <property type="match status" value="1"/>
</dbReference>
<proteinExistence type="predicted"/>
<evidence type="ECO:0000259" key="2">
    <source>
        <dbReference type="Pfam" id="PF00934"/>
    </source>
</evidence>
<organism evidence="3 4">
    <name type="scientific">Mycobacterium ulcerans str. Harvey</name>
    <dbReference type="NCBI Taxonomy" id="1299332"/>
    <lineage>
        <taxon>Bacteria</taxon>
        <taxon>Bacillati</taxon>
        <taxon>Actinomycetota</taxon>
        <taxon>Actinomycetes</taxon>
        <taxon>Mycobacteriales</taxon>
        <taxon>Mycobacteriaceae</taxon>
        <taxon>Mycobacterium</taxon>
        <taxon>Mycobacterium ulcerans group</taxon>
    </lineage>
</organism>
<reference evidence="3 4" key="1">
    <citation type="submission" date="2014-01" db="EMBL/GenBank/DDBJ databases">
        <authorList>
            <person name="Dobos K."/>
            <person name="Lenaerts A."/>
            <person name="Ordway D."/>
            <person name="DeGroote M.A."/>
            <person name="Parker T."/>
            <person name="Sizemore C."/>
            <person name="Tallon L.J."/>
            <person name="Sadzewicz L.K."/>
            <person name="Sengamalay N."/>
            <person name="Fraser C.M."/>
            <person name="Hine E."/>
            <person name="Shefchek K.A."/>
            <person name="Das S.P."/>
            <person name="Tettelin H."/>
        </authorList>
    </citation>
    <scope>NUCLEOTIDE SEQUENCE [LARGE SCALE GENOMIC DNA]</scope>
    <source>
        <strain evidence="3 4">Harvey</strain>
    </source>
</reference>
<dbReference type="InterPro" id="IPR038332">
    <property type="entry name" value="PPE_sf"/>
</dbReference>